<evidence type="ECO:0000313" key="3">
    <source>
        <dbReference type="Proteomes" id="UP001066276"/>
    </source>
</evidence>
<keyword evidence="1" id="KW-0732">Signal</keyword>
<gene>
    <name evidence="2" type="ORF">NDU88_000548</name>
</gene>
<evidence type="ECO:0000256" key="1">
    <source>
        <dbReference type="SAM" id="SignalP"/>
    </source>
</evidence>
<dbReference type="EMBL" id="JANPWB010000016">
    <property type="protein sequence ID" value="KAJ1080329.1"/>
    <property type="molecule type" value="Genomic_DNA"/>
</dbReference>
<keyword evidence="3" id="KW-1185">Reference proteome</keyword>
<organism evidence="2 3">
    <name type="scientific">Pleurodeles waltl</name>
    <name type="common">Iberian ribbed newt</name>
    <dbReference type="NCBI Taxonomy" id="8319"/>
    <lineage>
        <taxon>Eukaryota</taxon>
        <taxon>Metazoa</taxon>
        <taxon>Chordata</taxon>
        <taxon>Craniata</taxon>
        <taxon>Vertebrata</taxon>
        <taxon>Euteleostomi</taxon>
        <taxon>Amphibia</taxon>
        <taxon>Batrachia</taxon>
        <taxon>Caudata</taxon>
        <taxon>Salamandroidea</taxon>
        <taxon>Salamandridae</taxon>
        <taxon>Pleurodelinae</taxon>
        <taxon>Pleurodeles</taxon>
    </lineage>
</organism>
<reference evidence="2" key="1">
    <citation type="journal article" date="2022" name="bioRxiv">
        <title>Sequencing and chromosome-scale assembly of the giantPleurodeles waltlgenome.</title>
        <authorList>
            <person name="Brown T."/>
            <person name="Elewa A."/>
            <person name="Iarovenko S."/>
            <person name="Subramanian E."/>
            <person name="Araus A.J."/>
            <person name="Petzold A."/>
            <person name="Susuki M."/>
            <person name="Suzuki K.-i.T."/>
            <person name="Hayashi T."/>
            <person name="Toyoda A."/>
            <person name="Oliveira C."/>
            <person name="Osipova E."/>
            <person name="Leigh N.D."/>
            <person name="Simon A."/>
            <person name="Yun M.H."/>
        </authorList>
    </citation>
    <scope>NUCLEOTIDE SEQUENCE</scope>
    <source>
        <strain evidence="2">20211129_DDA</strain>
        <tissue evidence="2">Liver</tissue>
    </source>
</reference>
<accession>A0AAV7KR09</accession>
<sequence>MNRFLSGAVVVGCCVPAVALGPGSRGRRSFSGSAWGPGRVRPDEQVLLPQDRFCCLAAGSRQPSPTQQDGDRKLKLAAAGSLRWRNFKMAAAGS</sequence>
<evidence type="ECO:0008006" key="4">
    <source>
        <dbReference type="Google" id="ProtNLM"/>
    </source>
</evidence>
<dbReference type="Proteomes" id="UP001066276">
    <property type="component" value="Chromosome 12"/>
</dbReference>
<evidence type="ECO:0000313" key="2">
    <source>
        <dbReference type="EMBL" id="KAJ1080329.1"/>
    </source>
</evidence>
<name>A0AAV7KR09_PLEWA</name>
<comment type="caution">
    <text evidence="2">The sequence shown here is derived from an EMBL/GenBank/DDBJ whole genome shotgun (WGS) entry which is preliminary data.</text>
</comment>
<feature type="signal peptide" evidence="1">
    <location>
        <begin position="1"/>
        <end position="19"/>
    </location>
</feature>
<proteinExistence type="predicted"/>
<feature type="chain" id="PRO_5043698041" description="Secreted protein" evidence="1">
    <location>
        <begin position="20"/>
        <end position="94"/>
    </location>
</feature>
<dbReference type="AlphaFoldDB" id="A0AAV7KR09"/>
<protein>
    <recommendedName>
        <fullName evidence="4">Secreted protein</fullName>
    </recommendedName>
</protein>